<dbReference type="NCBIfam" id="TIGR03098">
    <property type="entry name" value="ligase_PEP_1"/>
    <property type="match status" value="1"/>
</dbReference>
<gene>
    <name evidence="3" type="ORF">FJQ54_06810</name>
</gene>
<protein>
    <submittedName>
        <fullName evidence="3">Acyl-CoA ligase (AMP-forming), exosortase A system-associated</fullName>
    </submittedName>
</protein>
<evidence type="ECO:0000313" key="3">
    <source>
        <dbReference type="EMBL" id="TPE62234.1"/>
    </source>
</evidence>
<proteinExistence type="predicted"/>
<dbReference type="Proteomes" id="UP000319897">
    <property type="component" value="Unassembled WGS sequence"/>
</dbReference>
<dbReference type="Gene3D" id="3.30.300.30">
    <property type="match status" value="1"/>
</dbReference>
<sequence length="496" mass="52357">MQRADELLLRGAPEAPALADRDRRLSYAELNAQVSAVAGALAARLPEGERVAVWLPKSLECVVLLFACLRAGLVMVPVNPVLRAQQVRHILGDSGAALLITHRARAGGLADPPCPVLLLETDWADLAAGSPLEGRGQGGDTLAALLYTSGSTGAPKGVMVTHTNLLVGARSVSSYLGTAPDDHVLSVLPLSFDFGFSQLTTAFHAGASVALLDYLTPRDVVQACARYGITQLGAVPPLWVQLIAQDWPADVVARLRTLSNTGGRLPVPAVKALRALFPAARLHLMYGLTEAFRSTTLPPDLADSHPASIGRAIPEAEILVVRADGQITADDEPGELVHCGPLVTQGYWHDAERTAIRFKPAPPASRYGGMAVWSGDTVVRDAQGLITFVGRADETIKTMGTRVSPTEIEELAYLSGAVAQVVALGLADEVAGQRIRLVASAAPGFEPAAAEAKLMGFFKREAPHYMLPAGIVWLDALPVSANGKLDRSALRANYSA</sequence>
<dbReference type="InterPro" id="IPR025110">
    <property type="entry name" value="AMP-bd_C"/>
</dbReference>
<comment type="caution">
    <text evidence="3">The sequence shown here is derived from an EMBL/GenBank/DDBJ whole genome shotgun (WGS) entry which is preliminary data.</text>
</comment>
<dbReference type="AlphaFoldDB" id="A0A501XPQ5"/>
<dbReference type="Pfam" id="PF13193">
    <property type="entry name" value="AMP-binding_C"/>
    <property type="match status" value="1"/>
</dbReference>
<dbReference type="Gene3D" id="3.40.50.12780">
    <property type="entry name" value="N-terminal domain of ligase-like"/>
    <property type="match status" value="1"/>
</dbReference>
<dbReference type="OrthoDB" id="9803968at2"/>
<dbReference type="Pfam" id="PF00501">
    <property type="entry name" value="AMP-binding"/>
    <property type="match status" value="1"/>
</dbReference>
<dbReference type="RefSeq" id="WP_140927659.1">
    <property type="nucleotide sequence ID" value="NZ_VFSU01000019.1"/>
</dbReference>
<feature type="domain" description="AMP-dependent synthetase/ligase" evidence="1">
    <location>
        <begin position="11"/>
        <end position="348"/>
    </location>
</feature>
<keyword evidence="3" id="KW-0436">Ligase</keyword>
<reference evidence="3 4" key="1">
    <citation type="submission" date="2019-06" db="EMBL/GenBank/DDBJ databases">
        <authorList>
            <person name="Lee I."/>
            <person name="Jang G.I."/>
            <person name="Hwang C.Y."/>
        </authorList>
    </citation>
    <scope>NUCLEOTIDE SEQUENCE [LARGE SCALE GENOMIC DNA]</scope>
    <source>
        <strain evidence="3 4">PAMC 28131</strain>
    </source>
</reference>
<evidence type="ECO:0000259" key="1">
    <source>
        <dbReference type="Pfam" id="PF00501"/>
    </source>
</evidence>
<dbReference type="EMBL" id="VFSU01000019">
    <property type="protein sequence ID" value="TPE62234.1"/>
    <property type="molecule type" value="Genomic_DNA"/>
</dbReference>
<dbReference type="GO" id="GO:0016878">
    <property type="term" value="F:acid-thiol ligase activity"/>
    <property type="evidence" value="ECO:0007669"/>
    <property type="project" value="UniProtKB-ARBA"/>
</dbReference>
<dbReference type="PANTHER" id="PTHR43767">
    <property type="entry name" value="LONG-CHAIN-FATTY-ACID--COA LIGASE"/>
    <property type="match status" value="1"/>
</dbReference>
<dbReference type="InterPro" id="IPR045851">
    <property type="entry name" value="AMP-bd_C_sf"/>
</dbReference>
<dbReference type="InterPro" id="IPR017529">
    <property type="entry name" value="AcylCoA_ligase_PEP_1"/>
</dbReference>
<evidence type="ECO:0000259" key="2">
    <source>
        <dbReference type="Pfam" id="PF13193"/>
    </source>
</evidence>
<dbReference type="SUPFAM" id="SSF56801">
    <property type="entry name" value="Acetyl-CoA synthetase-like"/>
    <property type="match status" value="1"/>
</dbReference>
<dbReference type="PROSITE" id="PS00455">
    <property type="entry name" value="AMP_BINDING"/>
    <property type="match status" value="1"/>
</dbReference>
<evidence type="ECO:0000313" key="4">
    <source>
        <dbReference type="Proteomes" id="UP000319897"/>
    </source>
</evidence>
<dbReference type="InterPro" id="IPR000873">
    <property type="entry name" value="AMP-dep_synth/lig_dom"/>
</dbReference>
<feature type="domain" description="AMP-binding enzyme C-terminal" evidence="2">
    <location>
        <begin position="407"/>
        <end position="484"/>
    </location>
</feature>
<dbReference type="InterPro" id="IPR042099">
    <property type="entry name" value="ANL_N_sf"/>
</dbReference>
<dbReference type="PANTHER" id="PTHR43767:SF1">
    <property type="entry name" value="NONRIBOSOMAL PEPTIDE SYNTHASE PES1 (EUROFUNG)-RELATED"/>
    <property type="match status" value="1"/>
</dbReference>
<organism evidence="3 4">
    <name type="scientific">Sandaracinobacter neustonicus</name>
    <dbReference type="NCBI Taxonomy" id="1715348"/>
    <lineage>
        <taxon>Bacteria</taxon>
        <taxon>Pseudomonadati</taxon>
        <taxon>Pseudomonadota</taxon>
        <taxon>Alphaproteobacteria</taxon>
        <taxon>Sphingomonadales</taxon>
        <taxon>Sphingosinicellaceae</taxon>
        <taxon>Sandaracinobacter</taxon>
    </lineage>
</organism>
<keyword evidence="4" id="KW-1185">Reference proteome</keyword>
<name>A0A501XPQ5_9SPHN</name>
<accession>A0A501XPQ5</accession>
<dbReference type="InterPro" id="IPR020845">
    <property type="entry name" value="AMP-binding_CS"/>
</dbReference>
<dbReference type="InterPro" id="IPR050237">
    <property type="entry name" value="ATP-dep_AMP-bd_enzyme"/>
</dbReference>